<keyword evidence="1" id="KW-1133">Transmembrane helix</keyword>
<reference evidence="2" key="1">
    <citation type="submission" date="2020-02" db="EMBL/GenBank/DDBJ databases">
        <authorList>
            <person name="Meier V. D."/>
        </authorList>
    </citation>
    <scope>NUCLEOTIDE SEQUENCE</scope>
    <source>
        <strain evidence="2">AVDCRST_MAG46</strain>
    </source>
</reference>
<proteinExistence type="predicted"/>
<dbReference type="AlphaFoldDB" id="A0A6J4KQH6"/>
<keyword evidence="1" id="KW-0812">Transmembrane</keyword>
<accession>A0A6J4KQH6</accession>
<feature type="transmembrane region" description="Helical" evidence="1">
    <location>
        <begin position="70"/>
        <end position="90"/>
    </location>
</feature>
<dbReference type="EMBL" id="CADCUD010000020">
    <property type="protein sequence ID" value="CAA9312534.1"/>
    <property type="molecule type" value="Genomic_DNA"/>
</dbReference>
<evidence type="ECO:0000256" key="1">
    <source>
        <dbReference type="SAM" id="Phobius"/>
    </source>
</evidence>
<keyword evidence="1" id="KW-0472">Membrane</keyword>
<name>A0A6J4KQH6_9ACTN</name>
<sequence length="158" mass="16014">MARSMVTDLLWGAVAGAAGTTALNVITYADMALRGRAASSTPPDTVQALLDRTGLELPGADGKRENRLEALGALSGLAAGVGTGLLLGGLRAAGWRPALRGTFALTSGVVLVAGNGPMTVLGVTDPRTWDANSWATDLVPHLAYAAAATYVLTNRGAD</sequence>
<organism evidence="2">
    <name type="scientific">uncultured Nocardioidaceae bacterium</name>
    <dbReference type="NCBI Taxonomy" id="253824"/>
    <lineage>
        <taxon>Bacteria</taxon>
        <taxon>Bacillati</taxon>
        <taxon>Actinomycetota</taxon>
        <taxon>Actinomycetes</taxon>
        <taxon>Propionibacteriales</taxon>
        <taxon>Nocardioidaceae</taxon>
        <taxon>environmental samples</taxon>
    </lineage>
</organism>
<gene>
    <name evidence="2" type="ORF">AVDCRST_MAG46-247</name>
</gene>
<evidence type="ECO:0000313" key="2">
    <source>
        <dbReference type="EMBL" id="CAA9312534.1"/>
    </source>
</evidence>
<protein>
    <submittedName>
        <fullName evidence="2">Uncharacterized protein</fullName>
    </submittedName>
</protein>